<accession>A0A2G5T3T2</accession>
<dbReference type="OrthoDB" id="10621112at2759"/>
<comment type="caution">
    <text evidence="2">The sequence shown here is derived from an EMBL/GenBank/DDBJ whole genome shotgun (WGS) entry which is preliminary data.</text>
</comment>
<proteinExistence type="predicted"/>
<sequence>MSATTKASNTSGGGSSNFDDVMEANLPMSSESNDDTKANILNLLILEHEKRTIHLFMLHGTPGMNDSNQPCLLHHHTTHLR</sequence>
<name>A0A2G5T3T2_9PELO</name>
<evidence type="ECO:0000313" key="3">
    <source>
        <dbReference type="Proteomes" id="UP000230233"/>
    </source>
</evidence>
<dbReference type="Proteomes" id="UP000230233">
    <property type="component" value="Chromosome X"/>
</dbReference>
<dbReference type="AlphaFoldDB" id="A0A2G5T3T2"/>
<evidence type="ECO:0000313" key="2">
    <source>
        <dbReference type="EMBL" id="PIC21829.1"/>
    </source>
</evidence>
<reference evidence="3" key="1">
    <citation type="submission" date="2017-10" db="EMBL/GenBank/DDBJ databases">
        <title>Rapid genome shrinkage in a self-fertile nematode reveals novel sperm competition proteins.</title>
        <authorList>
            <person name="Yin D."/>
            <person name="Schwarz E.M."/>
            <person name="Thomas C.G."/>
            <person name="Felde R.L."/>
            <person name="Korf I.F."/>
            <person name="Cutter A.D."/>
            <person name="Schartner C.M."/>
            <person name="Ralston E.J."/>
            <person name="Meyer B.J."/>
            <person name="Haag E.S."/>
        </authorList>
    </citation>
    <scope>NUCLEOTIDE SEQUENCE [LARGE SCALE GENOMIC DNA]</scope>
    <source>
        <strain evidence="3">JU1422</strain>
    </source>
</reference>
<feature type="region of interest" description="Disordered" evidence="1">
    <location>
        <begin position="1"/>
        <end position="33"/>
    </location>
</feature>
<organism evidence="2 3">
    <name type="scientific">Caenorhabditis nigoni</name>
    <dbReference type="NCBI Taxonomy" id="1611254"/>
    <lineage>
        <taxon>Eukaryota</taxon>
        <taxon>Metazoa</taxon>
        <taxon>Ecdysozoa</taxon>
        <taxon>Nematoda</taxon>
        <taxon>Chromadorea</taxon>
        <taxon>Rhabditida</taxon>
        <taxon>Rhabditina</taxon>
        <taxon>Rhabditomorpha</taxon>
        <taxon>Rhabditoidea</taxon>
        <taxon>Rhabditidae</taxon>
        <taxon>Peloderinae</taxon>
        <taxon>Caenorhabditis</taxon>
    </lineage>
</organism>
<gene>
    <name evidence="2" type="primary">Cnig_chr_X.g26524</name>
    <name evidence="2" type="ORF">B9Z55_026524</name>
</gene>
<keyword evidence="3" id="KW-1185">Reference proteome</keyword>
<dbReference type="EMBL" id="PDUG01000006">
    <property type="protein sequence ID" value="PIC21829.1"/>
    <property type="molecule type" value="Genomic_DNA"/>
</dbReference>
<protein>
    <submittedName>
        <fullName evidence="2">Uncharacterized protein</fullName>
    </submittedName>
</protein>
<feature type="compositionally biased region" description="Polar residues" evidence="1">
    <location>
        <begin position="1"/>
        <end position="10"/>
    </location>
</feature>
<evidence type="ECO:0000256" key="1">
    <source>
        <dbReference type="SAM" id="MobiDB-lite"/>
    </source>
</evidence>